<comment type="caution">
    <text evidence="5">The sequence shown here is derived from an EMBL/GenBank/DDBJ whole genome shotgun (WGS) entry which is preliminary data.</text>
</comment>
<dbReference type="AlphaFoldDB" id="A0AA38RUI9"/>
<dbReference type="InterPro" id="IPR002347">
    <property type="entry name" value="SDR_fam"/>
</dbReference>
<dbReference type="PANTHER" id="PTHR43976:SF16">
    <property type="entry name" value="SHORT-CHAIN DEHYDROGENASE_REDUCTASE FAMILY PROTEIN"/>
    <property type="match status" value="1"/>
</dbReference>
<gene>
    <name evidence="5" type="ORF">NKR23_g3353</name>
</gene>
<dbReference type="InterPro" id="IPR036291">
    <property type="entry name" value="NAD(P)-bd_dom_sf"/>
</dbReference>
<sequence>MDVVKRPFKLPADAVWFITGCSSGIGLALATLIATQHPSNRLVATARSPDALKAHLPTGANVLVLPLDVTSAESISAAVAAAISAFGRLDVLVNNAGYGLMGDTEAATDDQARKVVETDFWGTARLTVHAMRVMREENAKGDGPQGGLVMNVTSMGGFVGFPGNAYYHAAKFAVEGFTESVAKEVRPEWNIHFTIIEPGGVQTDFPTRSAVRTAVHPAYELPDSPSRVLDKYVSTPETRQTWALPQKIAEGMYGVASRGESIPLRVPLGPDAWTFMKLELENVDKNLDEVKELSHKVGNTNQVESLEFMRKQD</sequence>
<dbReference type="SUPFAM" id="SSF51735">
    <property type="entry name" value="NAD(P)-binding Rossmann-fold domains"/>
    <property type="match status" value="1"/>
</dbReference>
<dbReference type="EMBL" id="JANBVO010000007">
    <property type="protein sequence ID" value="KAJ9150840.1"/>
    <property type="molecule type" value="Genomic_DNA"/>
</dbReference>
<protein>
    <submittedName>
        <fullName evidence="5">Retinol dehydrogenase 8 (Short-chain dehydrogenase)</fullName>
    </submittedName>
</protein>
<reference evidence="5" key="1">
    <citation type="submission" date="2022-07" db="EMBL/GenBank/DDBJ databases">
        <title>Fungi with potential for degradation of polypropylene.</title>
        <authorList>
            <person name="Gostincar C."/>
        </authorList>
    </citation>
    <scope>NUCLEOTIDE SEQUENCE</scope>
    <source>
        <strain evidence="5">EXF-13308</strain>
    </source>
</reference>
<dbReference type="Pfam" id="PF00106">
    <property type="entry name" value="adh_short"/>
    <property type="match status" value="1"/>
</dbReference>
<name>A0AA38RUI9_9PEZI</name>
<evidence type="ECO:0000256" key="3">
    <source>
        <dbReference type="RuleBase" id="RU000363"/>
    </source>
</evidence>
<proteinExistence type="inferred from homology"/>
<organism evidence="5 6">
    <name type="scientific">Pleurostoma richardsiae</name>
    <dbReference type="NCBI Taxonomy" id="41990"/>
    <lineage>
        <taxon>Eukaryota</taxon>
        <taxon>Fungi</taxon>
        <taxon>Dikarya</taxon>
        <taxon>Ascomycota</taxon>
        <taxon>Pezizomycotina</taxon>
        <taxon>Sordariomycetes</taxon>
        <taxon>Sordariomycetidae</taxon>
        <taxon>Calosphaeriales</taxon>
        <taxon>Pleurostomataceae</taxon>
        <taxon>Pleurostoma</taxon>
    </lineage>
</organism>
<evidence type="ECO:0000313" key="6">
    <source>
        <dbReference type="Proteomes" id="UP001174694"/>
    </source>
</evidence>
<evidence type="ECO:0000313" key="5">
    <source>
        <dbReference type="EMBL" id="KAJ9150840.1"/>
    </source>
</evidence>
<dbReference type="Gene3D" id="3.40.50.720">
    <property type="entry name" value="NAD(P)-binding Rossmann-like Domain"/>
    <property type="match status" value="1"/>
</dbReference>
<dbReference type="SMART" id="SM00822">
    <property type="entry name" value="PKS_KR"/>
    <property type="match status" value="1"/>
</dbReference>
<accession>A0AA38RUI9</accession>
<evidence type="ECO:0000259" key="4">
    <source>
        <dbReference type="SMART" id="SM00822"/>
    </source>
</evidence>
<evidence type="ECO:0000256" key="1">
    <source>
        <dbReference type="ARBA" id="ARBA00006484"/>
    </source>
</evidence>
<dbReference type="PRINTS" id="PR00081">
    <property type="entry name" value="GDHRDH"/>
</dbReference>
<keyword evidence="2" id="KW-0560">Oxidoreductase</keyword>
<dbReference type="PANTHER" id="PTHR43976">
    <property type="entry name" value="SHORT CHAIN DEHYDROGENASE"/>
    <property type="match status" value="1"/>
</dbReference>
<keyword evidence="6" id="KW-1185">Reference proteome</keyword>
<evidence type="ECO:0000256" key="2">
    <source>
        <dbReference type="ARBA" id="ARBA00023002"/>
    </source>
</evidence>
<dbReference type="Proteomes" id="UP001174694">
    <property type="component" value="Unassembled WGS sequence"/>
</dbReference>
<dbReference type="InterPro" id="IPR057326">
    <property type="entry name" value="KR_dom"/>
</dbReference>
<dbReference type="GO" id="GO:0016491">
    <property type="term" value="F:oxidoreductase activity"/>
    <property type="evidence" value="ECO:0007669"/>
    <property type="project" value="UniProtKB-KW"/>
</dbReference>
<dbReference type="InterPro" id="IPR051911">
    <property type="entry name" value="SDR_oxidoreductase"/>
</dbReference>
<dbReference type="PRINTS" id="PR00080">
    <property type="entry name" value="SDRFAMILY"/>
</dbReference>
<feature type="domain" description="Ketoreductase" evidence="4">
    <location>
        <begin position="14"/>
        <end position="198"/>
    </location>
</feature>
<comment type="similarity">
    <text evidence="1 3">Belongs to the short-chain dehydrogenases/reductases (SDR) family.</text>
</comment>